<dbReference type="InterPro" id="IPR001806">
    <property type="entry name" value="Small_GTPase"/>
</dbReference>
<dbReference type="SUPFAM" id="SSF52540">
    <property type="entry name" value="P-loop containing nucleoside triphosphate hydrolases"/>
    <property type="match status" value="1"/>
</dbReference>
<comment type="similarity">
    <text evidence="1">Belongs to the small GTPase superfamily. Rab family.</text>
</comment>
<dbReference type="Pfam" id="PF00071">
    <property type="entry name" value="Ras"/>
    <property type="match status" value="1"/>
</dbReference>
<dbReference type="STRING" id="147828.A0A4S2L2N6"/>
<sequence>MHKIIRGKCVVIGDCPYGVTEKFSGPSASGKSSVVQTFVSEGKEFPSDYCMSTSAELVVKNMIIPEINDTVEIYIYTLPGKDVFSNLINKYVDHINMLMVVFDVTKKESFSSAQSALTKFHPDTHCHSRPIVLVGNKIDLEARRVVLREEAEKFADSVGISYFETSAKDALGVEAPFLHLVKEYHNLYIKKIETFRTLV</sequence>
<proteinExistence type="inferred from homology"/>
<dbReference type="PROSITE" id="PS51421">
    <property type="entry name" value="RAS"/>
    <property type="match status" value="1"/>
</dbReference>
<dbReference type="Gene3D" id="3.40.50.300">
    <property type="entry name" value="P-loop containing nucleotide triphosphate hydrolases"/>
    <property type="match status" value="1"/>
</dbReference>
<dbReference type="GO" id="GO:0003924">
    <property type="term" value="F:GTPase activity"/>
    <property type="evidence" value="ECO:0007669"/>
    <property type="project" value="InterPro"/>
</dbReference>
<reference evidence="3 4" key="1">
    <citation type="journal article" date="2019" name="BMC Genomics">
        <title>New insights from Opisthorchis felineus genome: update on genomics of the epidemiologically important liver flukes.</title>
        <authorList>
            <person name="Ershov N.I."/>
            <person name="Mordvinov V.A."/>
            <person name="Prokhortchouk E.B."/>
            <person name="Pakharukova M.Y."/>
            <person name="Gunbin K.V."/>
            <person name="Ustyantsev K."/>
            <person name="Genaev M.A."/>
            <person name="Blinov A.G."/>
            <person name="Mazur A."/>
            <person name="Boulygina E."/>
            <person name="Tsygankova S."/>
            <person name="Khrameeva E."/>
            <person name="Chekanov N."/>
            <person name="Fan G."/>
            <person name="Xiao A."/>
            <person name="Zhang H."/>
            <person name="Xu X."/>
            <person name="Yang H."/>
            <person name="Solovyev V."/>
            <person name="Lee S.M."/>
            <person name="Liu X."/>
            <person name="Afonnikov D.A."/>
            <person name="Skryabin K.G."/>
        </authorList>
    </citation>
    <scope>NUCLEOTIDE SEQUENCE [LARGE SCALE GENOMIC DNA]</scope>
    <source>
        <strain evidence="3">AK-0245</strain>
        <tissue evidence="3">Whole organism</tissue>
    </source>
</reference>
<evidence type="ECO:0000256" key="1">
    <source>
        <dbReference type="ARBA" id="ARBA00006270"/>
    </source>
</evidence>
<keyword evidence="4" id="KW-1185">Reference proteome</keyword>
<dbReference type="GO" id="GO:0005525">
    <property type="term" value="F:GTP binding"/>
    <property type="evidence" value="ECO:0007669"/>
    <property type="project" value="InterPro"/>
</dbReference>
<dbReference type="SMART" id="SM00174">
    <property type="entry name" value="RHO"/>
    <property type="match status" value="1"/>
</dbReference>
<dbReference type="PANTHER" id="PTHR47978">
    <property type="match status" value="1"/>
</dbReference>
<dbReference type="EMBL" id="SJOL01009945">
    <property type="protein sequence ID" value="TGZ54719.1"/>
    <property type="molecule type" value="Genomic_DNA"/>
</dbReference>
<dbReference type="SMART" id="SM00173">
    <property type="entry name" value="RAS"/>
    <property type="match status" value="1"/>
</dbReference>
<evidence type="ECO:0000256" key="2">
    <source>
        <dbReference type="ARBA" id="ARBA00022741"/>
    </source>
</evidence>
<dbReference type="OrthoDB" id="265044at2759"/>
<gene>
    <name evidence="3" type="ORF">CRM22_010571</name>
</gene>
<dbReference type="PROSITE" id="PS51419">
    <property type="entry name" value="RAB"/>
    <property type="match status" value="1"/>
</dbReference>
<dbReference type="PRINTS" id="PR00449">
    <property type="entry name" value="RASTRNSFRMNG"/>
</dbReference>
<dbReference type="InterPro" id="IPR027417">
    <property type="entry name" value="P-loop_NTPase"/>
</dbReference>
<dbReference type="AlphaFoldDB" id="A0A4S2L2N6"/>
<dbReference type="Proteomes" id="UP000308267">
    <property type="component" value="Unassembled WGS sequence"/>
</dbReference>
<protein>
    <recommendedName>
        <fullName evidence="5">Small monomeric GTPase</fullName>
    </recommendedName>
</protein>
<organism evidence="3 4">
    <name type="scientific">Opisthorchis felineus</name>
    <dbReference type="NCBI Taxonomy" id="147828"/>
    <lineage>
        <taxon>Eukaryota</taxon>
        <taxon>Metazoa</taxon>
        <taxon>Spiralia</taxon>
        <taxon>Lophotrochozoa</taxon>
        <taxon>Platyhelminthes</taxon>
        <taxon>Trematoda</taxon>
        <taxon>Digenea</taxon>
        <taxon>Opisthorchiida</taxon>
        <taxon>Opisthorchiata</taxon>
        <taxon>Opisthorchiidae</taxon>
        <taxon>Opisthorchis</taxon>
    </lineage>
</organism>
<dbReference type="SMART" id="SM00175">
    <property type="entry name" value="RAB"/>
    <property type="match status" value="1"/>
</dbReference>
<evidence type="ECO:0000313" key="3">
    <source>
        <dbReference type="EMBL" id="TGZ54719.1"/>
    </source>
</evidence>
<comment type="caution">
    <text evidence="3">The sequence shown here is derived from an EMBL/GenBank/DDBJ whole genome shotgun (WGS) entry which is preliminary data.</text>
</comment>
<evidence type="ECO:0008006" key="5">
    <source>
        <dbReference type="Google" id="ProtNLM"/>
    </source>
</evidence>
<evidence type="ECO:0000313" key="4">
    <source>
        <dbReference type="Proteomes" id="UP000308267"/>
    </source>
</evidence>
<accession>A0A4S2L2N6</accession>
<keyword evidence="2" id="KW-0547">Nucleotide-binding</keyword>
<name>A0A4S2L2N6_OPIFE</name>